<reference evidence="1 2" key="3">
    <citation type="journal article" date="2010" name="BMC Genomics">
        <title>Transcriptome sequencing and comparative analysis of cucumber flowers with different sex types.</title>
        <authorList>
            <person name="Guo S."/>
            <person name="Zheng Y."/>
            <person name="Joung J.G."/>
            <person name="Liu S."/>
            <person name="Zhang Z."/>
            <person name="Crasta O.R."/>
            <person name="Sobral B.W."/>
            <person name="Xu Y."/>
            <person name="Huang S."/>
            <person name="Fei Z."/>
        </authorList>
    </citation>
    <scope>NUCLEOTIDE SEQUENCE [LARGE SCALE GENOMIC DNA]</scope>
    <source>
        <strain evidence="2">cv. 9930</strain>
    </source>
</reference>
<keyword evidence="2" id="KW-1185">Reference proteome</keyword>
<dbReference type="EMBL" id="CM002928">
    <property type="protein sequence ID" value="KGN45349.1"/>
    <property type="molecule type" value="Genomic_DNA"/>
</dbReference>
<organism evidence="1 2">
    <name type="scientific">Cucumis sativus</name>
    <name type="common">Cucumber</name>
    <dbReference type="NCBI Taxonomy" id="3659"/>
    <lineage>
        <taxon>Eukaryota</taxon>
        <taxon>Viridiplantae</taxon>
        <taxon>Streptophyta</taxon>
        <taxon>Embryophyta</taxon>
        <taxon>Tracheophyta</taxon>
        <taxon>Spermatophyta</taxon>
        <taxon>Magnoliopsida</taxon>
        <taxon>eudicotyledons</taxon>
        <taxon>Gunneridae</taxon>
        <taxon>Pentapetalae</taxon>
        <taxon>rosids</taxon>
        <taxon>fabids</taxon>
        <taxon>Cucurbitales</taxon>
        <taxon>Cucurbitaceae</taxon>
        <taxon>Benincaseae</taxon>
        <taxon>Cucumis</taxon>
    </lineage>
</organism>
<dbReference type="AlphaFoldDB" id="A0A0A0K915"/>
<proteinExistence type="predicted"/>
<gene>
    <name evidence="1" type="ORF">Csa_7G446660</name>
</gene>
<evidence type="ECO:0000313" key="2">
    <source>
        <dbReference type="Proteomes" id="UP000029981"/>
    </source>
</evidence>
<dbReference type="Proteomes" id="UP000029981">
    <property type="component" value="Chromosome 7"/>
</dbReference>
<name>A0A0A0K915_CUCSA</name>
<sequence length="65" mass="7346">MKVIAAWRREMWRDVSELNHGTQPILRRTTNKTHVIVKIEIHDSTSALLIAHAGTSCNSVPILDL</sequence>
<accession>A0A0A0K915</accession>
<reference evidence="1 2" key="1">
    <citation type="journal article" date="2009" name="Nat. Genet.">
        <title>The genome of the cucumber, Cucumis sativus L.</title>
        <authorList>
            <person name="Huang S."/>
            <person name="Li R."/>
            <person name="Zhang Z."/>
            <person name="Li L."/>
            <person name="Gu X."/>
            <person name="Fan W."/>
            <person name="Lucas W.J."/>
            <person name="Wang X."/>
            <person name="Xie B."/>
            <person name="Ni P."/>
            <person name="Ren Y."/>
            <person name="Zhu H."/>
            <person name="Li J."/>
            <person name="Lin K."/>
            <person name="Jin W."/>
            <person name="Fei Z."/>
            <person name="Li G."/>
            <person name="Staub J."/>
            <person name="Kilian A."/>
            <person name="van der Vossen E.A."/>
            <person name="Wu Y."/>
            <person name="Guo J."/>
            <person name="He J."/>
            <person name="Jia Z."/>
            <person name="Ren Y."/>
            <person name="Tian G."/>
            <person name="Lu Y."/>
            <person name="Ruan J."/>
            <person name="Qian W."/>
            <person name="Wang M."/>
            <person name="Huang Q."/>
            <person name="Li B."/>
            <person name="Xuan Z."/>
            <person name="Cao J."/>
            <person name="Asan"/>
            <person name="Wu Z."/>
            <person name="Zhang J."/>
            <person name="Cai Q."/>
            <person name="Bai Y."/>
            <person name="Zhao B."/>
            <person name="Han Y."/>
            <person name="Li Y."/>
            <person name="Li X."/>
            <person name="Wang S."/>
            <person name="Shi Q."/>
            <person name="Liu S."/>
            <person name="Cho W.K."/>
            <person name="Kim J.Y."/>
            <person name="Xu Y."/>
            <person name="Heller-Uszynska K."/>
            <person name="Miao H."/>
            <person name="Cheng Z."/>
            <person name="Zhang S."/>
            <person name="Wu J."/>
            <person name="Yang Y."/>
            <person name="Kang H."/>
            <person name="Li M."/>
            <person name="Liang H."/>
            <person name="Ren X."/>
            <person name="Shi Z."/>
            <person name="Wen M."/>
            <person name="Jian M."/>
            <person name="Yang H."/>
            <person name="Zhang G."/>
            <person name="Yang Z."/>
            <person name="Chen R."/>
            <person name="Liu S."/>
            <person name="Li J."/>
            <person name="Ma L."/>
            <person name="Liu H."/>
            <person name="Zhou Y."/>
            <person name="Zhao J."/>
            <person name="Fang X."/>
            <person name="Li G."/>
            <person name="Fang L."/>
            <person name="Li Y."/>
            <person name="Liu D."/>
            <person name="Zheng H."/>
            <person name="Zhang Y."/>
            <person name="Qin N."/>
            <person name="Li Z."/>
            <person name="Yang G."/>
            <person name="Yang S."/>
            <person name="Bolund L."/>
            <person name="Kristiansen K."/>
            <person name="Zheng H."/>
            <person name="Li S."/>
            <person name="Zhang X."/>
            <person name="Yang H."/>
            <person name="Wang J."/>
            <person name="Sun R."/>
            <person name="Zhang B."/>
            <person name="Jiang S."/>
            <person name="Wang J."/>
            <person name="Du Y."/>
            <person name="Li S."/>
        </authorList>
    </citation>
    <scope>NUCLEOTIDE SEQUENCE [LARGE SCALE GENOMIC DNA]</scope>
    <source>
        <strain evidence="2">cv. 9930</strain>
    </source>
</reference>
<protein>
    <submittedName>
        <fullName evidence="1">Uncharacterized protein</fullName>
    </submittedName>
</protein>
<reference evidence="1 2" key="2">
    <citation type="journal article" date="2009" name="PLoS ONE">
        <title>An integrated genetic and cytogenetic map of the cucumber genome.</title>
        <authorList>
            <person name="Ren Y."/>
            <person name="Zhang Z."/>
            <person name="Liu J."/>
            <person name="Staub J.E."/>
            <person name="Han Y."/>
            <person name="Cheng Z."/>
            <person name="Li X."/>
            <person name="Lu J."/>
            <person name="Miao H."/>
            <person name="Kang H."/>
            <person name="Xie B."/>
            <person name="Gu X."/>
            <person name="Wang X."/>
            <person name="Du Y."/>
            <person name="Jin W."/>
            <person name="Huang S."/>
        </authorList>
    </citation>
    <scope>NUCLEOTIDE SEQUENCE [LARGE SCALE GENOMIC DNA]</scope>
    <source>
        <strain evidence="2">cv. 9930</strain>
    </source>
</reference>
<reference evidence="1 2" key="4">
    <citation type="journal article" date="2011" name="BMC Genomics">
        <title>RNA-Seq improves annotation of protein-coding genes in the cucumber genome.</title>
        <authorList>
            <person name="Li Z."/>
            <person name="Zhang Z."/>
            <person name="Yan P."/>
            <person name="Huang S."/>
            <person name="Fei Z."/>
            <person name="Lin K."/>
        </authorList>
    </citation>
    <scope>NUCLEOTIDE SEQUENCE [LARGE SCALE GENOMIC DNA]</scope>
    <source>
        <strain evidence="2">cv. 9930</strain>
    </source>
</reference>
<dbReference type="Gramene" id="KGN45349">
    <property type="protein sequence ID" value="KGN45349"/>
    <property type="gene ID" value="Csa_7G446660"/>
</dbReference>
<evidence type="ECO:0000313" key="1">
    <source>
        <dbReference type="EMBL" id="KGN45349.1"/>
    </source>
</evidence>